<dbReference type="AlphaFoldDB" id="A0A6P1DUZ7"/>
<dbReference type="InterPro" id="IPR000014">
    <property type="entry name" value="PAS"/>
</dbReference>
<evidence type="ECO:0000256" key="3">
    <source>
        <dbReference type="ARBA" id="ARBA00012438"/>
    </source>
</evidence>
<evidence type="ECO:0000256" key="18">
    <source>
        <dbReference type="SAM" id="MobiDB-lite"/>
    </source>
</evidence>
<feature type="domain" description="Response regulatory" evidence="20">
    <location>
        <begin position="456"/>
        <end position="578"/>
    </location>
</feature>
<name>A0A6P1DUZ7_9GAMM</name>
<evidence type="ECO:0000256" key="7">
    <source>
        <dbReference type="ARBA" id="ARBA00022692"/>
    </source>
</evidence>
<evidence type="ECO:0000256" key="2">
    <source>
        <dbReference type="ARBA" id="ARBA00004651"/>
    </source>
</evidence>
<feature type="domain" description="HPt" evidence="22">
    <location>
        <begin position="623"/>
        <end position="718"/>
    </location>
</feature>
<dbReference type="SUPFAM" id="SSF55785">
    <property type="entry name" value="PYP-like sensor domain (PAS domain)"/>
    <property type="match status" value="1"/>
</dbReference>
<comment type="caution">
    <text evidence="23">The sequence shown here is derived from an EMBL/GenBank/DDBJ whole genome shotgun (WGS) entry which is preliminary data.</text>
</comment>
<evidence type="ECO:0000256" key="5">
    <source>
        <dbReference type="ARBA" id="ARBA00022553"/>
    </source>
</evidence>
<dbReference type="SUPFAM" id="SSF47226">
    <property type="entry name" value="Histidine-containing phosphotransfer domain, HPT domain"/>
    <property type="match status" value="1"/>
</dbReference>
<keyword evidence="10" id="KW-0067">ATP-binding</keyword>
<keyword evidence="8" id="KW-0547">Nucleotide-binding</keyword>
<dbReference type="SMART" id="SM00091">
    <property type="entry name" value="PAS"/>
    <property type="match status" value="1"/>
</dbReference>
<dbReference type="CDD" id="cd00082">
    <property type="entry name" value="HisKA"/>
    <property type="match status" value="1"/>
</dbReference>
<dbReference type="Pfam" id="PF02518">
    <property type="entry name" value="HATPase_c"/>
    <property type="match status" value="1"/>
</dbReference>
<dbReference type="Gene3D" id="3.30.565.10">
    <property type="entry name" value="Histidine kinase-like ATPase, C-terminal domain"/>
    <property type="match status" value="1"/>
</dbReference>
<dbReference type="CDD" id="cd17546">
    <property type="entry name" value="REC_hyHK_CKI1_RcsC-like"/>
    <property type="match status" value="1"/>
</dbReference>
<dbReference type="Proteomes" id="UP000471640">
    <property type="component" value="Unassembled WGS sequence"/>
</dbReference>
<dbReference type="NCBIfam" id="TIGR00229">
    <property type="entry name" value="sensory_box"/>
    <property type="match status" value="1"/>
</dbReference>
<dbReference type="InterPro" id="IPR036097">
    <property type="entry name" value="HisK_dim/P_sf"/>
</dbReference>
<feature type="domain" description="PAS" evidence="21">
    <location>
        <begin position="50"/>
        <end position="94"/>
    </location>
</feature>
<dbReference type="Gene3D" id="1.20.120.160">
    <property type="entry name" value="HPT domain"/>
    <property type="match status" value="1"/>
</dbReference>
<evidence type="ECO:0000256" key="10">
    <source>
        <dbReference type="ARBA" id="ARBA00022840"/>
    </source>
</evidence>
<dbReference type="GO" id="GO:0005524">
    <property type="term" value="F:ATP binding"/>
    <property type="evidence" value="ECO:0007669"/>
    <property type="project" value="UniProtKB-KW"/>
</dbReference>
<keyword evidence="4" id="KW-1003">Cell membrane</keyword>
<evidence type="ECO:0000256" key="6">
    <source>
        <dbReference type="ARBA" id="ARBA00022679"/>
    </source>
</evidence>
<dbReference type="PRINTS" id="PR00344">
    <property type="entry name" value="BCTRLSENSOR"/>
</dbReference>
<dbReference type="CDD" id="cd00130">
    <property type="entry name" value="PAS"/>
    <property type="match status" value="1"/>
</dbReference>
<organism evidence="23 24">
    <name type="scientific">Thiorhodococcus mannitoliphagus</name>
    <dbReference type="NCBI Taxonomy" id="329406"/>
    <lineage>
        <taxon>Bacteria</taxon>
        <taxon>Pseudomonadati</taxon>
        <taxon>Pseudomonadota</taxon>
        <taxon>Gammaproteobacteria</taxon>
        <taxon>Chromatiales</taxon>
        <taxon>Chromatiaceae</taxon>
        <taxon>Thiorhodococcus</taxon>
    </lineage>
</organism>
<dbReference type="Gene3D" id="3.30.450.20">
    <property type="entry name" value="PAS domain"/>
    <property type="match status" value="1"/>
</dbReference>
<evidence type="ECO:0000259" key="19">
    <source>
        <dbReference type="PROSITE" id="PS50109"/>
    </source>
</evidence>
<dbReference type="SMART" id="SM00387">
    <property type="entry name" value="HATPase_c"/>
    <property type="match status" value="1"/>
</dbReference>
<dbReference type="SUPFAM" id="SSF52172">
    <property type="entry name" value="CheY-like"/>
    <property type="match status" value="1"/>
</dbReference>
<dbReference type="InterPro" id="IPR008207">
    <property type="entry name" value="Sig_transdc_His_kin_Hpt_dom"/>
</dbReference>
<dbReference type="FunFam" id="1.10.287.130:FF:000002">
    <property type="entry name" value="Two-component osmosensing histidine kinase"/>
    <property type="match status" value="1"/>
</dbReference>
<keyword evidence="5 17" id="KW-0597">Phosphoprotein</keyword>
<dbReference type="Gene3D" id="1.10.287.130">
    <property type="match status" value="1"/>
</dbReference>
<dbReference type="InterPro" id="IPR036641">
    <property type="entry name" value="HPT_dom_sf"/>
</dbReference>
<evidence type="ECO:0000313" key="24">
    <source>
        <dbReference type="Proteomes" id="UP000471640"/>
    </source>
</evidence>
<dbReference type="EC" id="2.7.13.3" evidence="3"/>
<dbReference type="Pfam" id="PF01627">
    <property type="entry name" value="Hpt"/>
    <property type="match status" value="1"/>
</dbReference>
<evidence type="ECO:0000259" key="20">
    <source>
        <dbReference type="PROSITE" id="PS50110"/>
    </source>
</evidence>
<dbReference type="PROSITE" id="PS50110">
    <property type="entry name" value="RESPONSE_REGULATORY"/>
    <property type="match status" value="1"/>
</dbReference>
<evidence type="ECO:0000256" key="14">
    <source>
        <dbReference type="ARBA" id="ARBA00064003"/>
    </source>
</evidence>
<dbReference type="PROSITE" id="PS50112">
    <property type="entry name" value="PAS"/>
    <property type="match status" value="1"/>
</dbReference>
<reference evidence="23 24" key="2">
    <citation type="submission" date="2020-02" db="EMBL/GenBank/DDBJ databases">
        <title>Genome sequences of Thiorhodococcus mannitoliphagus and Thiorhodococcus minor, purple sulfur photosynthetic bacteria in the gammaproteobacterial family, Chromatiaceae.</title>
        <authorList>
            <person name="Aviles F.A."/>
            <person name="Meyer T.E."/>
            <person name="Kyndt J.A."/>
        </authorList>
    </citation>
    <scope>NUCLEOTIDE SEQUENCE [LARGE SCALE GENOMIC DNA]</scope>
    <source>
        <strain evidence="23 24">DSM 18266</strain>
    </source>
</reference>
<dbReference type="Pfam" id="PF13426">
    <property type="entry name" value="PAS_9"/>
    <property type="match status" value="1"/>
</dbReference>
<dbReference type="InterPro" id="IPR003661">
    <property type="entry name" value="HisK_dim/P_dom"/>
</dbReference>
<dbReference type="InterPro" id="IPR036890">
    <property type="entry name" value="HATPase_C_sf"/>
</dbReference>
<dbReference type="InterPro" id="IPR035965">
    <property type="entry name" value="PAS-like_dom_sf"/>
</dbReference>
<dbReference type="InterPro" id="IPR011006">
    <property type="entry name" value="CheY-like_superfamily"/>
</dbReference>
<evidence type="ECO:0000256" key="1">
    <source>
        <dbReference type="ARBA" id="ARBA00000085"/>
    </source>
</evidence>
<gene>
    <name evidence="23" type="ORF">G3480_04215</name>
</gene>
<dbReference type="CDD" id="cd16922">
    <property type="entry name" value="HATPase_EvgS-ArcB-TorS-like"/>
    <property type="match status" value="1"/>
</dbReference>
<reference evidence="24" key="1">
    <citation type="journal article" date="2020" name="Microbiol. Resour. Announc.">
        <title>Draft Genome Sequences of Thiorhodococcus mannitoliphagus and Thiorhodococcus minor, Purple Sulfur Photosynthetic Bacteria in the Gammaproteobacterial Family Chromatiaceae.</title>
        <authorList>
            <person name="Aviles F.A."/>
            <person name="Meyer T.E."/>
            <person name="Kyndt J.A."/>
        </authorList>
    </citation>
    <scope>NUCLEOTIDE SEQUENCE [LARGE SCALE GENOMIC DNA]</scope>
    <source>
        <strain evidence="24">DSM 18266</strain>
    </source>
</reference>
<keyword evidence="7" id="KW-0812">Transmembrane</keyword>
<evidence type="ECO:0000313" key="23">
    <source>
        <dbReference type="EMBL" id="NEX19524.1"/>
    </source>
</evidence>
<dbReference type="EMBL" id="JAAIJR010000011">
    <property type="protein sequence ID" value="NEX19524.1"/>
    <property type="molecule type" value="Genomic_DNA"/>
</dbReference>
<evidence type="ECO:0000259" key="21">
    <source>
        <dbReference type="PROSITE" id="PS50112"/>
    </source>
</evidence>
<feature type="region of interest" description="Disordered" evidence="18">
    <location>
        <begin position="422"/>
        <end position="449"/>
    </location>
</feature>
<keyword evidence="24" id="KW-1185">Reference proteome</keyword>
<dbReference type="Pfam" id="PF00072">
    <property type="entry name" value="Response_reg"/>
    <property type="match status" value="1"/>
</dbReference>
<accession>A0A6P1DUZ7</accession>
<comment type="catalytic activity">
    <reaction evidence="1">
        <text>ATP + protein L-histidine = ADP + protein N-phospho-L-histidine.</text>
        <dbReference type="EC" id="2.7.13.3"/>
    </reaction>
</comment>
<protein>
    <recommendedName>
        <fullName evidence="15">Sensory/regulatory protein RpfC</fullName>
        <ecNumber evidence="3">2.7.13.3</ecNumber>
    </recommendedName>
</protein>
<dbReference type="SUPFAM" id="SSF55874">
    <property type="entry name" value="ATPase domain of HSP90 chaperone/DNA topoisomerase II/histidine kinase"/>
    <property type="match status" value="1"/>
</dbReference>
<dbReference type="SMART" id="SM00448">
    <property type="entry name" value="REC"/>
    <property type="match status" value="1"/>
</dbReference>
<dbReference type="Gene3D" id="3.40.50.2300">
    <property type="match status" value="1"/>
</dbReference>
<evidence type="ECO:0000256" key="9">
    <source>
        <dbReference type="ARBA" id="ARBA00022777"/>
    </source>
</evidence>
<feature type="modified residue" description="Phosphohistidine" evidence="16">
    <location>
        <position position="662"/>
    </location>
</feature>
<dbReference type="InterPro" id="IPR004358">
    <property type="entry name" value="Sig_transdc_His_kin-like_C"/>
</dbReference>
<keyword evidence="12" id="KW-0902">Two-component regulatory system</keyword>
<feature type="domain" description="Histidine kinase" evidence="19">
    <location>
        <begin position="205"/>
        <end position="427"/>
    </location>
</feature>
<dbReference type="PANTHER" id="PTHR45339:SF1">
    <property type="entry name" value="HYBRID SIGNAL TRANSDUCTION HISTIDINE KINASE J"/>
    <property type="match status" value="1"/>
</dbReference>
<evidence type="ECO:0000256" key="17">
    <source>
        <dbReference type="PROSITE-ProRule" id="PRU00169"/>
    </source>
</evidence>
<dbReference type="SMART" id="SM00388">
    <property type="entry name" value="HisKA"/>
    <property type="match status" value="1"/>
</dbReference>
<dbReference type="GO" id="GO:0000155">
    <property type="term" value="F:phosphorelay sensor kinase activity"/>
    <property type="evidence" value="ECO:0007669"/>
    <property type="project" value="InterPro"/>
</dbReference>
<dbReference type="InterPro" id="IPR003594">
    <property type="entry name" value="HATPase_dom"/>
</dbReference>
<dbReference type="GO" id="GO:0005886">
    <property type="term" value="C:plasma membrane"/>
    <property type="evidence" value="ECO:0007669"/>
    <property type="project" value="UniProtKB-SubCell"/>
</dbReference>
<evidence type="ECO:0000256" key="8">
    <source>
        <dbReference type="ARBA" id="ARBA00022741"/>
    </source>
</evidence>
<dbReference type="RefSeq" id="WP_164652426.1">
    <property type="nucleotide sequence ID" value="NZ_JAAIJR010000011.1"/>
</dbReference>
<dbReference type="FunFam" id="3.30.565.10:FF:000010">
    <property type="entry name" value="Sensor histidine kinase RcsC"/>
    <property type="match status" value="1"/>
</dbReference>
<evidence type="ECO:0000256" key="16">
    <source>
        <dbReference type="PROSITE-ProRule" id="PRU00110"/>
    </source>
</evidence>
<feature type="modified residue" description="4-aspartylphosphate" evidence="17">
    <location>
        <position position="505"/>
    </location>
</feature>
<proteinExistence type="predicted"/>
<comment type="subunit">
    <text evidence="14">At low DSF concentrations, interacts with RpfF.</text>
</comment>
<dbReference type="Pfam" id="PF00512">
    <property type="entry name" value="HisKA"/>
    <property type="match status" value="1"/>
</dbReference>
<evidence type="ECO:0000256" key="15">
    <source>
        <dbReference type="ARBA" id="ARBA00068150"/>
    </source>
</evidence>
<evidence type="ECO:0000256" key="4">
    <source>
        <dbReference type="ARBA" id="ARBA00022475"/>
    </source>
</evidence>
<dbReference type="PROSITE" id="PS50894">
    <property type="entry name" value="HPT"/>
    <property type="match status" value="1"/>
</dbReference>
<dbReference type="PANTHER" id="PTHR45339">
    <property type="entry name" value="HYBRID SIGNAL TRANSDUCTION HISTIDINE KINASE J"/>
    <property type="match status" value="1"/>
</dbReference>
<sequence>MTDPESDLSTTEVEALRRRLADAEALIEALKSGAVDALVGSDGQVRHIGKDWHLQAFFEAMNEGAVTLDTQGRLSDMNPAFALLLGLDRLQAVGLPFTELASAADRAHLEALISAPDDANAEIALRAADGETRPTRLSLSRLPPGAGGLRCLVVVDLRSAKRAEAKIRALNAGLEERVAARTQELALAKEAAEAATRLKSAFVANMSHEIRTPMNAVLGMLYLALRHDLQPEVRRKLERAQGAAESLLGIINDILDFSKIEAGKVGIERVEFDFHTLLGHLVDAIADQAERKGIKLLIHREASIPKTLLGDPLRIGQVLLNLCSNALKFTEQGEVELSFRATAVSATALTLEVRVRDSGIGMTPEVQAHLFQEFSQAESSTTRRFGGTGLGLAISKNLVELMKGRLWVVESRPDQGTTFGLSLPLGIPSQAERPSTVESPASPGEAGTPAHLEGARVLLVEDNEINREIATEYLRGEGISVDTAVNGQEALERVRAQGYDAVLMDIQMPVMDGLEAARRIRAMAEAPGGKRFGTLPIIAMTAMAMPEDIKRSRAAGIDDHISKPVAPTHLTAVLRKWLHRPTQLAAEPARAAASGAFGATLPPDLLGLSSLNAPEGLLRVGGSPQVYRRLLRLFRERYSDAAAELRRLLANKGIQATQAYAHALKGVTGNLGATALYAQVADIDAQLKQGTPPSAADLQALQTRLQTLIGEIDGLAAAEVHIPAPTDPVQLHQHLRLLADALERDLGPVGPLLKDLQTAVAGSALESDISAIAALVDVFDLDEALSLIADLQERLLASH</sequence>
<evidence type="ECO:0000259" key="22">
    <source>
        <dbReference type="PROSITE" id="PS50894"/>
    </source>
</evidence>
<dbReference type="InterPro" id="IPR005467">
    <property type="entry name" value="His_kinase_dom"/>
</dbReference>
<keyword evidence="6" id="KW-0808">Transferase</keyword>
<keyword evidence="9" id="KW-0418">Kinase</keyword>
<dbReference type="SUPFAM" id="SSF47384">
    <property type="entry name" value="Homodimeric domain of signal transducing histidine kinase"/>
    <property type="match status" value="1"/>
</dbReference>
<keyword evidence="11" id="KW-1133">Transmembrane helix</keyword>
<dbReference type="PROSITE" id="PS50109">
    <property type="entry name" value="HIS_KIN"/>
    <property type="match status" value="1"/>
</dbReference>
<evidence type="ECO:0000256" key="11">
    <source>
        <dbReference type="ARBA" id="ARBA00022989"/>
    </source>
</evidence>
<evidence type="ECO:0000256" key="12">
    <source>
        <dbReference type="ARBA" id="ARBA00023012"/>
    </source>
</evidence>
<comment type="subcellular location">
    <subcellularLocation>
        <location evidence="2">Cell membrane</location>
        <topology evidence="2">Multi-pass membrane protein</topology>
    </subcellularLocation>
</comment>
<dbReference type="InterPro" id="IPR001789">
    <property type="entry name" value="Sig_transdc_resp-reg_receiver"/>
</dbReference>
<evidence type="ECO:0000256" key="13">
    <source>
        <dbReference type="ARBA" id="ARBA00023136"/>
    </source>
</evidence>
<keyword evidence="13" id="KW-0472">Membrane</keyword>